<dbReference type="EMBL" id="KB445559">
    <property type="protein sequence ID" value="EMC94031.1"/>
    <property type="molecule type" value="Genomic_DNA"/>
</dbReference>
<dbReference type="GeneID" id="19109831"/>
<reference evidence="1 2" key="1">
    <citation type="journal article" date="2012" name="PLoS Pathog.">
        <title>Diverse lifestyles and strategies of plant pathogenesis encoded in the genomes of eighteen Dothideomycetes fungi.</title>
        <authorList>
            <person name="Ohm R.A."/>
            <person name="Feau N."/>
            <person name="Henrissat B."/>
            <person name="Schoch C.L."/>
            <person name="Horwitz B.A."/>
            <person name="Barry K.W."/>
            <person name="Condon B.J."/>
            <person name="Copeland A.C."/>
            <person name="Dhillon B."/>
            <person name="Glaser F."/>
            <person name="Hesse C.N."/>
            <person name="Kosti I."/>
            <person name="LaButti K."/>
            <person name="Lindquist E.A."/>
            <person name="Lucas S."/>
            <person name="Salamov A.A."/>
            <person name="Bradshaw R.E."/>
            <person name="Ciuffetti L."/>
            <person name="Hamelin R.C."/>
            <person name="Kema G.H.J."/>
            <person name="Lawrence C."/>
            <person name="Scott J.A."/>
            <person name="Spatafora J.W."/>
            <person name="Turgeon B.G."/>
            <person name="de Wit P.J.G.M."/>
            <person name="Zhong S."/>
            <person name="Goodwin S.B."/>
            <person name="Grigoriev I.V."/>
        </authorList>
    </citation>
    <scope>NUCLEOTIDE SEQUENCE [LARGE SCALE GENOMIC DNA]</scope>
    <source>
        <strain evidence="1 2">UAMH 10762</strain>
    </source>
</reference>
<dbReference type="AlphaFoldDB" id="M2MC20"/>
<evidence type="ECO:0000313" key="2">
    <source>
        <dbReference type="Proteomes" id="UP000011761"/>
    </source>
</evidence>
<gene>
    <name evidence="1" type="ORF">BAUCODRAFT_219166</name>
</gene>
<dbReference type="RefSeq" id="XP_007678997.1">
    <property type="nucleotide sequence ID" value="XM_007680807.1"/>
</dbReference>
<protein>
    <submittedName>
        <fullName evidence="1">Uncharacterized protein</fullName>
    </submittedName>
</protein>
<dbReference type="KEGG" id="bcom:BAUCODRAFT_219166"/>
<dbReference type="HOGENOM" id="CLU_2739616_0_0_1"/>
<dbReference type="Proteomes" id="UP000011761">
    <property type="component" value="Unassembled WGS sequence"/>
</dbReference>
<organism evidence="1 2">
    <name type="scientific">Baudoinia panamericana (strain UAMH 10762)</name>
    <name type="common">Angels' share fungus</name>
    <name type="synonym">Baudoinia compniacensis (strain UAMH 10762)</name>
    <dbReference type="NCBI Taxonomy" id="717646"/>
    <lineage>
        <taxon>Eukaryota</taxon>
        <taxon>Fungi</taxon>
        <taxon>Dikarya</taxon>
        <taxon>Ascomycota</taxon>
        <taxon>Pezizomycotina</taxon>
        <taxon>Dothideomycetes</taxon>
        <taxon>Dothideomycetidae</taxon>
        <taxon>Mycosphaerellales</taxon>
        <taxon>Teratosphaeriaceae</taxon>
        <taxon>Baudoinia</taxon>
    </lineage>
</organism>
<sequence>MCLELMASVRSDLGECLRSLGQGIRDHWFPSPVSWMKTVRSAVSISQPAKDKPSARMNLGYESGFGHAEAA</sequence>
<proteinExistence type="predicted"/>
<evidence type="ECO:0000313" key="1">
    <source>
        <dbReference type="EMBL" id="EMC94031.1"/>
    </source>
</evidence>
<keyword evidence="2" id="KW-1185">Reference proteome</keyword>
<name>M2MC20_BAUPA</name>
<accession>M2MC20</accession>